<protein>
    <submittedName>
        <fullName evidence="1">Uncharacterized protein</fullName>
    </submittedName>
</protein>
<proteinExistence type="predicted"/>
<name>A0A8S5LTE5_9CAUD</name>
<evidence type="ECO:0000313" key="1">
    <source>
        <dbReference type="EMBL" id="DAD73139.1"/>
    </source>
</evidence>
<reference evidence="1" key="1">
    <citation type="journal article" date="2021" name="Proc. Natl. Acad. Sci. U.S.A.">
        <title>A Catalog of Tens of Thousands of Viruses from Human Metagenomes Reveals Hidden Associations with Chronic Diseases.</title>
        <authorList>
            <person name="Tisza M.J."/>
            <person name="Buck C.B."/>
        </authorList>
    </citation>
    <scope>NUCLEOTIDE SEQUENCE</scope>
    <source>
        <strain evidence="1">CtRRO23</strain>
    </source>
</reference>
<organism evidence="1">
    <name type="scientific">Siphoviridae sp. ctRRO23</name>
    <dbReference type="NCBI Taxonomy" id="2826334"/>
    <lineage>
        <taxon>Viruses</taxon>
        <taxon>Duplodnaviria</taxon>
        <taxon>Heunggongvirae</taxon>
        <taxon>Uroviricota</taxon>
        <taxon>Caudoviricetes</taxon>
    </lineage>
</organism>
<dbReference type="EMBL" id="BK014730">
    <property type="protein sequence ID" value="DAD73139.1"/>
    <property type="molecule type" value="Genomic_DNA"/>
</dbReference>
<accession>A0A8S5LTE5</accession>
<sequence>MLESFDDSFVPNPKTQSNLTNYVIATYTDSIDYYRPRLARVL</sequence>